<comment type="similarity">
    <text evidence="2 10">Belongs to the SEC16 family.</text>
</comment>
<feature type="compositionally biased region" description="Polar residues" evidence="11">
    <location>
        <begin position="510"/>
        <end position="519"/>
    </location>
</feature>
<evidence type="ECO:0000313" key="15">
    <source>
        <dbReference type="EMBL" id="PHH63424.1"/>
    </source>
</evidence>
<feature type="compositionally biased region" description="Polar residues" evidence="11">
    <location>
        <begin position="1"/>
        <end position="11"/>
    </location>
</feature>
<keyword evidence="7 10" id="KW-0072">Autophagy</keyword>
<dbReference type="Gene3D" id="1.25.40.1030">
    <property type="match status" value="1"/>
</dbReference>
<feature type="compositionally biased region" description="Basic and acidic residues" evidence="11">
    <location>
        <begin position="49"/>
        <end position="58"/>
    </location>
</feature>
<feature type="compositionally biased region" description="Polar residues" evidence="11">
    <location>
        <begin position="96"/>
        <end position="118"/>
    </location>
</feature>
<feature type="domain" description="Sec16 N-terminal" evidence="14">
    <location>
        <begin position="314"/>
        <end position="476"/>
    </location>
</feature>
<feature type="compositionally biased region" description="Polar residues" evidence="11">
    <location>
        <begin position="928"/>
        <end position="941"/>
    </location>
</feature>
<feature type="compositionally biased region" description="Acidic residues" evidence="11">
    <location>
        <begin position="486"/>
        <end position="500"/>
    </location>
</feature>
<dbReference type="GO" id="GO:0006914">
    <property type="term" value="P:autophagy"/>
    <property type="evidence" value="ECO:0007669"/>
    <property type="project" value="UniProtKB-KW"/>
</dbReference>
<feature type="compositionally biased region" description="Polar residues" evidence="11">
    <location>
        <begin position="192"/>
        <end position="208"/>
    </location>
</feature>
<keyword evidence="6 10" id="KW-0653">Protein transport</keyword>
<keyword evidence="16" id="KW-1185">Reference proteome</keyword>
<dbReference type="GO" id="GO:0012507">
    <property type="term" value="C:ER to Golgi transport vesicle membrane"/>
    <property type="evidence" value="ECO:0007669"/>
    <property type="project" value="TreeGrafter"/>
</dbReference>
<dbReference type="GO" id="GO:0007030">
    <property type="term" value="P:Golgi organization"/>
    <property type="evidence" value="ECO:0007669"/>
    <property type="project" value="TreeGrafter"/>
</dbReference>
<evidence type="ECO:0000256" key="9">
    <source>
        <dbReference type="ARBA" id="ARBA00024687"/>
    </source>
</evidence>
<feature type="compositionally biased region" description="Polar residues" evidence="11">
    <location>
        <begin position="810"/>
        <end position="823"/>
    </location>
</feature>
<evidence type="ECO:0000256" key="5">
    <source>
        <dbReference type="ARBA" id="ARBA00022892"/>
    </source>
</evidence>
<evidence type="ECO:0000259" key="14">
    <source>
        <dbReference type="Pfam" id="PF12935"/>
    </source>
</evidence>
<dbReference type="GO" id="GO:0016192">
    <property type="term" value="P:vesicle-mediated transport"/>
    <property type="evidence" value="ECO:0007669"/>
    <property type="project" value="UniProtKB-KW"/>
</dbReference>
<feature type="domain" description="Sec16 Sec23-binding" evidence="12">
    <location>
        <begin position="1185"/>
        <end position="1487"/>
    </location>
</feature>
<feature type="compositionally biased region" description="Pro residues" evidence="11">
    <location>
        <begin position="642"/>
        <end position="657"/>
    </location>
</feature>
<evidence type="ECO:0000256" key="1">
    <source>
        <dbReference type="ARBA" id="ARBA00004397"/>
    </source>
</evidence>
<dbReference type="CDD" id="cd09233">
    <property type="entry name" value="ACE1-Sec16-like"/>
    <property type="match status" value="1"/>
</dbReference>
<dbReference type="InterPro" id="IPR024298">
    <property type="entry name" value="Sec16_Sec23-bd"/>
</dbReference>
<evidence type="ECO:0000259" key="13">
    <source>
        <dbReference type="Pfam" id="PF12932"/>
    </source>
</evidence>
<dbReference type="GO" id="GO:0005789">
    <property type="term" value="C:endoplasmic reticulum membrane"/>
    <property type="evidence" value="ECO:0007669"/>
    <property type="project" value="UniProtKB-SubCell"/>
</dbReference>
<dbReference type="GO" id="GO:0015031">
    <property type="term" value="P:protein transport"/>
    <property type="evidence" value="ECO:0007669"/>
    <property type="project" value="UniProtKB-KW"/>
</dbReference>
<evidence type="ECO:0000256" key="8">
    <source>
        <dbReference type="ARBA" id="ARBA00023136"/>
    </source>
</evidence>
<dbReference type="STRING" id="1399860.A0A2C5Y8Y4"/>
<evidence type="ECO:0000256" key="7">
    <source>
        <dbReference type="ARBA" id="ARBA00023006"/>
    </source>
</evidence>
<dbReference type="GO" id="GO:0070973">
    <property type="term" value="P:protein localization to endoplasmic reticulum exit site"/>
    <property type="evidence" value="ECO:0007669"/>
    <property type="project" value="TreeGrafter"/>
</dbReference>
<keyword evidence="3 10" id="KW-0813">Transport</keyword>
<dbReference type="FunFam" id="1.25.40.1030:FF:000008">
    <property type="entry name" value="Protein transport protein sec16"/>
    <property type="match status" value="1"/>
</dbReference>
<feature type="compositionally biased region" description="Polar residues" evidence="11">
    <location>
        <begin position="1914"/>
        <end position="1934"/>
    </location>
</feature>
<feature type="compositionally biased region" description="Low complexity" evidence="11">
    <location>
        <begin position="631"/>
        <end position="641"/>
    </location>
</feature>
<keyword evidence="8 10" id="KW-0472">Membrane</keyword>
<evidence type="ECO:0000256" key="2">
    <source>
        <dbReference type="ARBA" id="ARBA00005927"/>
    </source>
</evidence>
<dbReference type="PANTHER" id="PTHR13402:SF6">
    <property type="entry name" value="SECRETORY 16, ISOFORM I"/>
    <property type="match status" value="1"/>
</dbReference>
<feature type="compositionally biased region" description="Polar residues" evidence="11">
    <location>
        <begin position="66"/>
        <end position="86"/>
    </location>
</feature>
<dbReference type="OrthoDB" id="8918678at2759"/>
<feature type="compositionally biased region" description="Basic and acidic residues" evidence="11">
    <location>
        <begin position="373"/>
        <end position="386"/>
    </location>
</feature>
<feature type="region of interest" description="Disordered" evidence="11">
    <location>
        <begin position="226"/>
        <end position="298"/>
    </location>
</feature>
<proteinExistence type="inferred from homology"/>
<dbReference type="GO" id="GO:0070971">
    <property type="term" value="C:endoplasmic reticulum exit site"/>
    <property type="evidence" value="ECO:0007669"/>
    <property type="project" value="TreeGrafter"/>
</dbReference>
<evidence type="ECO:0000259" key="12">
    <source>
        <dbReference type="Pfam" id="PF12931"/>
    </source>
</evidence>
<feature type="region of interest" description="Disordered" evidence="11">
    <location>
        <begin position="1678"/>
        <end position="1810"/>
    </location>
</feature>
<accession>A0A2C5Y8Y4</accession>
<organism evidence="15 16">
    <name type="scientific">Ophiocordyceps australis</name>
    <dbReference type="NCBI Taxonomy" id="1399860"/>
    <lineage>
        <taxon>Eukaryota</taxon>
        <taxon>Fungi</taxon>
        <taxon>Dikarya</taxon>
        <taxon>Ascomycota</taxon>
        <taxon>Pezizomycotina</taxon>
        <taxon>Sordariomycetes</taxon>
        <taxon>Hypocreomycetidae</taxon>
        <taxon>Hypocreales</taxon>
        <taxon>Ophiocordycipitaceae</taxon>
        <taxon>Ophiocordyceps</taxon>
    </lineage>
</organism>
<feature type="compositionally biased region" description="Basic and acidic residues" evidence="11">
    <location>
        <begin position="1764"/>
        <end position="1795"/>
    </location>
</feature>
<evidence type="ECO:0000256" key="10">
    <source>
        <dbReference type="RuleBase" id="RU364101"/>
    </source>
</evidence>
<feature type="compositionally biased region" description="Basic residues" evidence="11">
    <location>
        <begin position="1969"/>
        <end position="1978"/>
    </location>
</feature>
<evidence type="ECO:0000256" key="11">
    <source>
        <dbReference type="SAM" id="MobiDB-lite"/>
    </source>
</evidence>
<dbReference type="PANTHER" id="PTHR13402">
    <property type="entry name" value="RGPR-RELATED"/>
    <property type="match status" value="1"/>
</dbReference>
<dbReference type="Pfam" id="PF12932">
    <property type="entry name" value="Sec16"/>
    <property type="match status" value="1"/>
</dbReference>
<feature type="compositionally biased region" description="Low complexity" evidence="11">
    <location>
        <begin position="866"/>
        <end position="883"/>
    </location>
</feature>
<feature type="compositionally biased region" description="Low complexity" evidence="11">
    <location>
        <begin position="761"/>
        <end position="796"/>
    </location>
</feature>
<dbReference type="Proteomes" id="UP000226192">
    <property type="component" value="Unassembled WGS sequence"/>
</dbReference>
<dbReference type="InterPro" id="IPR024340">
    <property type="entry name" value="Sec16_CCD"/>
</dbReference>
<dbReference type="Pfam" id="PF12931">
    <property type="entry name" value="TPR_Sec16"/>
    <property type="match status" value="1"/>
</dbReference>
<feature type="region of interest" description="Disordered" evidence="11">
    <location>
        <begin position="1841"/>
        <end position="1986"/>
    </location>
</feature>
<feature type="compositionally biased region" description="Polar residues" evidence="11">
    <location>
        <begin position="525"/>
        <end position="557"/>
    </location>
</feature>
<feature type="compositionally biased region" description="Polar residues" evidence="11">
    <location>
        <begin position="1598"/>
        <end position="1620"/>
    </location>
</feature>
<dbReference type="InterPro" id="IPR024468">
    <property type="entry name" value="Sec16_N"/>
</dbReference>
<comment type="function">
    <text evidence="9 10">Involved in the initiation of assembly of the COPII coat required for the formation of transport vesicles from the endoplasmic reticulum (ER) and the selection of cargo molecules. Also involved in autophagy.</text>
</comment>
<dbReference type="Pfam" id="PF12935">
    <property type="entry name" value="Sec16_N"/>
    <property type="match status" value="1"/>
</dbReference>
<evidence type="ECO:0000256" key="4">
    <source>
        <dbReference type="ARBA" id="ARBA00022824"/>
    </source>
</evidence>
<evidence type="ECO:0000313" key="16">
    <source>
        <dbReference type="Proteomes" id="UP000226192"/>
    </source>
</evidence>
<protein>
    <recommendedName>
        <fullName evidence="10">Protein transport protein sec16</fullName>
    </recommendedName>
</protein>
<evidence type="ECO:0000256" key="6">
    <source>
        <dbReference type="ARBA" id="ARBA00022927"/>
    </source>
</evidence>
<feature type="compositionally biased region" description="Polar residues" evidence="11">
    <location>
        <begin position="1947"/>
        <end position="1956"/>
    </location>
</feature>
<feature type="compositionally biased region" description="Low complexity" evidence="11">
    <location>
        <begin position="1722"/>
        <end position="1733"/>
    </location>
</feature>
<feature type="region of interest" description="Disordered" evidence="11">
    <location>
        <begin position="1"/>
        <end position="168"/>
    </location>
</feature>
<feature type="compositionally biased region" description="Low complexity" evidence="11">
    <location>
        <begin position="1796"/>
        <end position="1810"/>
    </location>
</feature>
<feature type="region of interest" description="Disordered" evidence="11">
    <location>
        <begin position="322"/>
        <end position="999"/>
    </location>
</feature>
<feature type="compositionally biased region" description="Polar residues" evidence="11">
    <location>
        <begin position="1689"/>
        <end position="1717"/>
    </location>
</feature>
<sequence length="1986" mass="211383">MASRPPGSSWNPAFMPDSDTSPGFDFRDSGREPLGSAIPAAEPQADAEELSRSPEDTRPSALPDRFTSTNIANQAEEQEPVVQSSSDQDHQFQPLDEQTNADAQTTQYYQQDEFNATRSVEPEAVEALFEQRAAHVSTEEQNQDGELATMSSTDPEANLAGADASKPVLDAADIETEWGTGSTEKIAEDGTPSHSQTTWTAHVAQHSSSLSFARTVSHEVSFIDEEETDWALPRPGPDVSTFLPPSAERSNSFPPVPPVQPEDLKPEDQPLPRTQASDILDASSKYNDAESQDLVPGSQEEGFWQSIGGEVQSFEAQASEARYEEGIPLIPRESNVMDQERMESSDGGLGDSFAGDAENEDDFFSKMQQCDAPHTEERREPLERKSTMQVIGTTAPEPVSRQSTLGFTVEEQDENPGLQSQQNDDAADRGYFSAGKDKQGHAEALPSEDIESKWQQAFAGDDDDEFLFDEPVTEHQDVDPAAFLGSDDEGLLDDDADETAPEAQPAPSAPGNQQPSAPSRYTPVSLPTQQTPSPYLPQATTPTQLSVMQQGPSSSTPLHAPSQYGQAPTPRPLPTSTQSFADKSKGGYSSPYDLPSDFMPTTVQPRKRASMVQLPSETAAPPPRSASMYSPAQGAQFGAAPAPAPAPGPAAQRPPPTHTSSTPTMRSQSSFFQELPVTSKVRPAPKTTGPQPRAAASPPPQSNYALPGAPHQTPVSPYAAVGNLVQPERVSPYAPLQHSSSGPAPTQAPISAPPGNMTRYSSAPAQQAPQQTAPAPTSTRYSPAPAGPRPGSSSGPAPNPPQAALPHLPRTSSPLAQFETSINKMHGDSDRRSSASFEPRLSRVASLPPTHEVDEDEENGVSHAYPASNAPSRFSPASAPSVARQTPPLPSNKTGPPAPSPPKRSSTNYAPQAVPATQPGFVPPPRPSTQSPGTTRSNQGYKPSDHGARPSSAHSMAPRSHHVPTPQQLYGPSAGTRANPLSTHSANLMPPTDGREHDPLQRWKGVPLIAWGVGGTVITSFPKSSPRYSVAQTAPIVLRTPGEVRLQNIREIDALSEQHVKFPGPLKGKSKKKEALAWLSAGIDAQEKEIPDVTFHSQLSLEAKRGVERLLLWRLLRIFIEFDGALEGNSAVEQAVRGVLSPAVTSPMAENDGLYYAAATFAPQTGSTNLAYADAADGSAVEKMRNSLLRGDRESAVWAAVDKRLWGHAMLISHTVSRDLYKRVAQEFVRKEVNYPGHSNESMAALYKVLSGNFDDCVDELVPIHARAGLQLVSKEASSGSTKDAMDGLDKWRETLTLILSNRSSDDVQGLNALGKLLASYGRAEAAQICFIFSRTQSVFGGLDDADADFVLVGSDHRQQPDSFFKETEALQLSEMYEYGLSLAGGAAATAGAPHLAGYKLQHAITLAEYGYRDKALQYCDSISAAIVSQTRRSPYHHVVLQAAVDDFSKRLKQAPKDGSSSWMSKPSMGKVSDSMWNRFNKFVAGDEGGEGAAGGIHEAGNGPFARIAATPSMSRSPSASNFDNFSTTSPSYGAPASVSASAQAPAMMSRYAPASGQAAATANPYAPVSDHAPGPATSYAPLAPAQYPAASASSGPTYNDASRNSYAPTHPGTSQSPAMSQGGYAPPRYSPQTSGYPSVPQGVAPVVAAQQHVHQSPPSRDFQPGALQASPIIYPMGNTMAAGPTQPPHTLSFENESSSVAAPNDQGYTNEATSSHGGYVPPSYQPYGYEPPSYEPEPETTSDKAQDGSQPKKKSFMDDGDDYDLRPQDNTKSDQNREHDELFRKAVEEDEKRAAAAQQANKKGWGFTGWFKGAKKNEANIGEATAGKPIRAKLGDESSFVYDPDLKRWVNKKPGAENTEAKKSTPPPPKAILRSASGTLAPSASDMMPSGGRASAPPRAPPPQATAELAQKPSDQNVGAGTPNMSRQPSSSGPMAHLASEPPSRPGTSMSNASSIDDLLGATGPRKSGPKKPRKGGRYVDVMAK</sequence>
<comment type="caution">
    <text evidence="15">The sequence shown here is derived from an EMBL/GenBank/DDBJ whole genome shotgun (WGS) entry which is preliminary data.</text>
</comment>
<feature type="domain" description="Sec16 central conserved" evidence="13">
    <location>
        <begin position="1006"/>
        <end position="1124"/>
    </location>
</feature>
<reference evidence="15 16" key="1">
    <citation type="submission" date="2017-06" db="EMBL/GenBank/DDBJ databases">
        <title>Ant-infecting Ophiocordyceps genomes reveal a high diversity of potential behavioral manipulation genes and a possible major role for enterotoxins.</title>
        <authorList>
            <person name="De Bekker C."/>
            <person name="Evans H.C."/>
            <person name="Brachmann A."/>
            <person name="Hughes D.P."/>
        </authorList>
    </citation>
    <scope>NUCLEOTIDE SEQUENCE [LARGE SCALE GENOMIC DNA]</scope>
    <source>
        <strain evidence="15 16">Map64</strain>
    </source>
</reference>
<feature type="region of interest" description="Disordered" evidence="11">
    <location>
        <begin position="1589"/>
        <end position="1642"/>
    </location>
</feature>
<keyword evidence="4 10" id="KW-0256">Endoplasmic reticulum</keyword>
<dbReference type="EMBL" id="NJET01000050">
    <property type="protein sequence ID" value="PHH63424.1"/>
    <property type="molecule type" value="Genomic_DNA"/>
</dbReference>
<name>A0A2C5Y8Y4_9HYPO</name>
<gene>
    <name evidence="15" type="ORF">CDD81_6025</name>
</gene>
<comment type="subcellular location">
    <subcellularLocation>
        <location evidence="1">Endoplasmic reticulum membrane</location>
        <topology evidence="1">Peripheral membrane protein</topology>
        <orientation evidence="1">Cytoplasmic side</orientation>
    </subcellularLocation>
</comment>
<keyword evidence="5 10" id="KW-0931">ER-Golgi transport</keyword>
<feature type="region of interest" description="Disordered" evidence="11">
    <location>
        <begin position="180"/>
        <end position="208"/>
    </location>
</feature>
<evidence type="ECO:0000256" key="3">
    <source>
        <dbReference type="ARBA" id="ARBA00022448"/>
    </source>
</evidence>